<evidence type="ECO:0000259" key="10">
    <source>
        <dbReference type="Pfam" id="PF00696"/>
    </source>
</evidence>
<evidence type="ECO:0000313" key="11">
    <source>
        <dbReference type="EMBL" id="KAK4366899.1"/>
    </source>
</evidence>
<keyword evidence="5" id="KW-0547">Nucleotide-binding</keyword>
<feature type="domain" description="Aspartate/glutamate/uridylate kinase" evidence="10">
    <location>
        <begin position="7"/>
        <end position="60"/>
    </location>
</feature>
<protein>
    <recommendedName>
        <fullName evidence="3">UMP kinase</fullName>
        <ecNumber evidence="3">2.7.4.22</ecNumber>
    </recommendedName>
    <alternativeName>
        <fullName evidence="9">Uridine monophosphate kinase</fullName>
    </alternativeName>
</protein>
<evidence type="ECO:0000256" key="3">
    <source>
        <dbReference type="ARBA" id="ARBA00012899"/>
    </source>
</evidence>
<evidence type="ECO:0000256" key="9">
    <source>
        <dbReference type="ARBA" id="ARBA00032092"/>
    </source>
</evidence>
<dbReference type="SUPFAM" id="SSF53633">
    <property type="entry name" value="Carbamate kinase-like"/>
    <property type="match status" value="1"/>
</dbReference>
<dbReference type="AlphaFoldDB" id="A0AAE1S9S4"/>
<evidence type="ECO:0000256" key="7">
    <source>
        <dbReference type="ARBA" id="ARBA00022840"/>
    </source>
</evidence>
<keyword evidence="4" id="KW-0808">Transferase</keyword>
<dbReference type="GO" id="GO:0006225">
    <property type="term" value="P:UDP biosynthetic process"/>
    <property type="evidence" value="ECO:0007669"/>
    <property type="project" value="TreeGrafter"/>
</dbReference>
<dbReference type="InterPro" id="IPR036393">
    <property type="entry name" value="AceGlu_kinase-like_sf"/>
</dbReference>
<dbReference type="Gene3D" id="3.40.1160.10">
    <property type="entry name" value="Acetylglutamate kinase-like"/>
    <property type="match status" value="1"/>
</dbReference>
<evidence type="ECO:0000313" key="12">
    <source>
        <dbReference type="Proteomes" id="UP001291623"/>
    </source>
</evidence>
<evidence type="ECO:0000256" key="1">
    <source>
        <dbReference type="ARBA" id="ARBA00004791"/>
    </source>
</evidence>
<dbReference type="EMBL" id="JAVYJV010000007">
    <property type="protein sequence ID" value="KAK4366899.1"/>
    <property type="molecule type" value="Genomic_DNA"/>
</dbReference>
<dbReference type="Pfam" id="PF00696">
    <property type="entry name" value="AA_kinase"/>
    <property type="match status" value="1"/>
</dbReference>
<dbReference type="GO" id="GO:0005524">
    <property type="term" value="F:ATP binding"/>
    <property type="evidence" value="ECO:0007669"/>
    <property type="project" value="UniProtKB-KW"/>
</dbReference>
<name>A0AAE1S9S4_9SOLA</name>
<dbReference type="InterPro" id="IPR001048">
    <property type="entry name" value="Asp/Glu/Uridylate_kinase"/>
</dbReference>
<gene>
    <name evidence="11" type="ORF">RND71_014779</name>
</gene>
<keyword evidence="7" id="KW-0067">ATP-binding</keyword>
<evidence type="ECO:0000256" key="8">
    <source>
        <dbReference type="ARBA" id="ARBA00022975"/>
    </source>
</evidence>
<evidence type="ECO:0000256" key="4">
    <source>
        <dbReference type="ARBA" id="ARBA00022679"/>
    </source>
</evidence>
<evidence type="ECO:0000256" key="2">
    <source>
        <dbReference type="ARBA" id="ARBA00007614"/>
    </source>
</evidence>
<keyword evidence="8" id="KW-0665">Pyrimidine biosynthesis</keyword>
<sequence>MVLKEANVDGVFDDDPRLNPDARLQETLTYHDVTFKELFVMVMTTITLCQENNIPVVVFNLNKPGNITKAIKGEGVSALIGNHGTSETARV</sequence>
<evidence type="ECO:0000256" key="6">
    <source>
        <dbReference type="ARBA" id="ARBA00022777"/>
    </source>
</evidence>
<dbReference type="PANTHER" id="PTHR42833:SF4">
    <property type="entry name" value="URIDYLATE KINASE PUMPKIN, CHLOROPLASTIC"/>
    <property type="match status" value="1"/>
</dbReference>
<comment type="pathway">
    <text evidence="1">Pyrimidine metabolism; CTP biosynthesis via de novo pathway; UDP from UMP (UMPK route): step 1/1.</text>
</comment>
<dbReference type="GO" id="GO:0033862">
    <property type="term" value="F:UMP kinase activity"/>
    <property type="evidence" value="ECO:0007669"/>
    <property type="project" value="UniProtKB-EC"/>
</dbReference>
<proteinExistence type="inferred from homology"/>
<comment type="similarity">
    <text evidence="2">Belongs to the UMP kinase family.</text>
</comment>
<keyword evidence="6" id="KW-0418">Kinase</keyword>
<evidence type="ECO:0000256" key="5">
    <source>
        <dbReference type="ARBA" id="ARBA00022741"/>
    </source>
</evidence>
<comment type="caution">
    <text evidence="11">The sequence shown here is derived from an EMBL/GenBank/DDBJ whole genome shotgun (WGS) entry which is preliminary data.</text>
</comment>
<dbReference type="EC" id="2.7.4.22" evidence="3"/>
<organism evidence="11 12">
    <name type="scientific">Anisodus tanguticus</name>
    <dbReference type="NCBI Taxonomy" id="243964"/>
    <lineage>
        <taxon>Eukaryota</taxon>
        <taxon>Viridiplantae</taxon>
        <taxon>Streptophyta</taxon>
        <taxon>Embryophyta</taxon>
        <taxon>Tracheophyta</taxon>
        <taxon>Spermatophyta</taxon>
        <taxon>Magnoliopsida</taxon>
        <taxon>eudicotyledons</taxon>
        <taxon>Gunneridae</taxon>
        <taxon>Pentapetalae</taxon>
        <taxon>asterids</taxon>
        <taxon>lamiids</taxon>
        <taxon>Solanales</taxon>
        <taxon>Solanaceae</taxon>
        <taxon>Solanoideae</taxon>
        <taxon>Hyoscyameae</taxon>
        <taxon>Anisodus</taxon>
    </lineage>
</organism>
<dbReference type="Proteomes" id="UP001291623">
    <property type="component" value="Unassembled WGS sequence"/>
</dbReference>
<reference evidence="11" key="1">
    <citation type="submission" date="2023-12" db="EMBL/GenBank/DDBJ databases">
        <title>Genome assembly of Anisodus tanguticus.</title>
        <authorList>
            <person name="Wang Y.-J."/>
        </authorList>
    </citation>
    <scope>NUCLEOTIDE SEQUENCE</scope>
    <source>
        <strain evidence="11">KB-2021</strain>
        <tissue evidence="11">Leaf</tissue>
    </source>
</reference>
<keyword evidence="12" id="KW-1185">Reference proteome</keyword>
<dbReference type="PANTHER" id="PTHR42833">
    <property type="entry name" value="URIDYLATE KINASE"/>
    <property type="match status" value="1"/>
</dbReference>
<accession>A0AAE1S9S4</accession>